<protein>
    <submittedName>
        <fullName evidence="2">Uncharacterized protein</fullName>
    </submittedName>
</protein>
<keyword evidence="1" id="KW-0472">Membrane</keyword>
<reference evidence="2" key="1">
    <citation type="journal article" date="2014" name="Int. J. Syst. Evol. Microbiol.">
        <title>Complete genome sequence of Corynebacterium casei LMG S-19264T (=DSM 44701T), isolated from a smear-ripened cheese.</title>
        <authorList>
            <consortium name="US DOE Joint Genome Institute (JGI-PGF)"/>
            <person name="Walter F."/>
            <person name="Albersmeier A."/>
            <person name="Kalinowski J."/>
            <person name="Ruckert C."/>
        </authorList>
    </citation>
    <scope>NUCLEOTIDE SEQUENCE</scope>
    <source>
        <strain evidence="2">CGMCC 1.12408</strain>
    </source>
</reference>
<keyword evidence="1" id="KW-1133">Transmembrane helix</keyword>
<dbReference type="EMBL" id="BMEY01000001">
    <property type="protein sequence ID" value="GGA60391.1"/>
    <property type="molecule type" value="Genomic_DNA"/>
</dbReference>
<evidence type="ECO:0000313" key="2">
    <source>
        <dbReference type="EMBL" id="GGA60391.1"/>
    </source>
</evidence>
<organism evidence="2 3">
    <name type="scientific">Ornithinibacillus halotolerans</name>
    <dbReference type="NCBI Taxonomy" id="1274357"/>
    <lineage>
        <taxon>Bacteria</taxon>
        <taxon>Bacillati</taxon>
        <taxon>Bacillota</taxon>
        <taxon>Bacilli</taxon>
        <taxon>Bacillales</taxon>
        <taxon>Bacillaceae</taxon>
        <taxon>Ornithinibacillus</taxon>
    </lineage>
</organism>
<dbReference type="RefSeq" id="WP_188382674.1">
    <property type="nucleotide sequence ID" value="NZ_BMEY01000001.1"/>
</dbReference>
<dbReference type="Proteomes" id="UP000613512">
    <property type="component" value="Unassembled WGS sequence"/>
</dbReference>
<comment type="caution">
    <text evidence="2">The sequence shown here is derived from an EMBL/GenBank/DDBJ whole genome shotgun (WGS) entry which is preliminary data.</text>
</comment>
<keyword evidence="1" id="KW-0812">Transmembrane</keyword>
<gene>
    <name evidence="2" type="ORF">GCM10008025_00500</name>
</gene>
<evidence type="ECO:0000256" key="1">
    <source>
        <dbReference type="SAM" id="Phobius"/>
    </source>
</evidence>
<keyword evidence="3" id="KW-1185">Reference proteome</keyword>
<proteinExistence type="predicted"/>
<dbReference type="AlphaFoldDB" id="A0A916RN52"/>
<reference evidence="2" key="2">
    <citation type="submission" date="2020-09" db="EMBL/GenBank/DDBJ databases">
        <authorList>
            <person name="Sun Q."/>
            <person name="Zhou Y."/>
        </authorList>
    </citation>
    <scope>NUCLEOTIDE SEQUENCE</scope>
    <source>
        <strain evidence="2">CGMCC 1.12408</strain>
    </source>
</reference>
<evidence type="ECO:0000313" key="3">
    <source>
        <dbReference type="Proteomes" id="UP000613512"/>
    </source>
</evidence>
<accession>A0A916RN52</accession>
<feature type="transmembrane region" description="Helical" evidence="1">
    <location>
        <begin position="33"/>
        <end position="53"/>
    </location>
</feature>
<name>A0A916RN52_9BACI</name>
<sequence length="58" mass="6714">MKRVMLKFFVFFLFLFTVSLIINQIFKGSLEVLTAFSTTFGFSLGYVLIGVLIEKRKN</sequence>